<sequence>MTASRPADLVVQRPEGLYCPPGDFFIDPWRPVDRAVITHAHSDHARAGHGHYLATAIGEGVLRQRLGDIRLQTLAYGETVEHHGVRISLHPAGHVLGSAQVRIEHGGQVWVASGDYKLDADPTCAPFEPLRCDCFITESTFGLPIYRWPAPAEVFADMNDWWRANVAAGRASVVFAYSFGKAQRVLAGVDASIGPIVVHGAVEALDRAYRAAGVALPPTLLVTDFKDRKALAGALVVAPPSAAGSPWMRRFGEASDGFASGWMRLRGARRRRALDRGFVLSDHADWPGLMTAIRATGAGRVIVTHGYEAPMLRWLRENGLDAGVFATEYGDEERADVAAAEPAVPDVPDVPALASASRAPRHADDRTDDHDPTPVASALPGAPDAG</sequence>
<dbReference type="OrthoDB" id="9803916at2"/>
<dbReference type="SUPFAM" id="SSF56281">
    <property type="entry name" value="Metallo-hydrolase/oxidoreductase"/>
    <property type="match status" value="1"/>
</dbReference>
<name>A0A8B6XBU2_9BURK</name>
<dbReference type="PANTHER" id="PTHR11203:SF49">
    <property type="entry name" value="BLL1145 PROTEIN"/>
    <property type="match status" value="1"/>
</dbReference>
<accession>A0A8B6XBU2</accession>
<dbReference type="InterPro" id="IPR050698">
    <property type="entry name" value="MBL"/>
</dbReference>
<dbReference type="AlphaFoldDB" id="A0A8B6XBU2"/>
<organism evidence="2 3">
    <name type="scientific">Derxia gummosa DSM 723</name>
    <dbReference type="NCBI Taxonomy" id="1121388"/>
    <lineage>
        <taxon>Bacteria</taxon>
        <taxon>Pseudomonadati</taxon>
        <taxon>Pseudomonadota</taxon>
        <taxon>Betaproteobacteria</taxon>
        <taxon>Burkholderiales</taxon>
        <taxon>Alcaligenaceae</taxon>
        <taxon>Derxia</taxon>
    </lineage>
</organism>
<evidence type="ECO:0000256" key="1">
    <source>
        <dbReference type="SAM" id="MobiDB-lite"/>
    </source>
</evidence>
<dbReference type="RefSeq" id="WP_139826435.1">
    <property type="nucleotide sequence ID" value="NZ_AXWS01000003.1"/>
</dbReference>
<feature type="compositionally biased region" description="Low complexity" evidence="1">
    <location>
        <begin position="337"/>
        <end position="352"/>
    </location>
</feature>
<dbReference type="InterPro" id="IPR036866">
    <property type="entry name" value="RibonucZ/Hydroxyglut_hydro"/>
</dbReference>
<dbReference type="Gene3D" id="3.60.15.10">
    <property type="entry name" value="Ribonuclease Z/Hydroxyacylglutathione hydrolase-like"/>
    <property type="match status" value="1"/>
</dbReference>
<dbReference type="Proteomes" id="UP000675920">
    <property type="component" value="Unplaced"/>
</dbReference>
<evidence type="ECO:0000313" key="2">
    <source>
        <dbReference type="Proteomes" id="UP000675920"/>
    </source>
</evidence>
<proteinExistence type="predicted"/>
<dbReference type="GO" id="GO:0004521">
    <property type="term" value="F:RNA endonuclease activity"/>
    <property type="evidence" value="ECO:0007669"/>
    <property type="project" value="TreeGrafter"/>
</dbReference>
<dbReference type="GO" id="GO:0004527">
    <property type="term" value="F:exonuclease activity"/>
    <property type="evidence" value="ECO:0007669"/>
    <property type="project" value="UniProtKB-KW"/>
</dbReference>
<keyword evidence="3" id="KW-0269">Exonuclease</keyword>
<dbReference type="PANTHER" id="PTHR11203">
    <property type="entry name" value="CLEAVAGE AND POLYADENYLATION SPECIFICITY FACTOR FAMILY MEMBER"/>
    <property type="match status" value="1"/>
</dbReference>
<keyword evidence="3" id="KW-0540">Nuclease</keyword>
<keyword evidence="2" id="KW-1185">Reference proteome</keyword>
<protein>
    <submittedName>
        <fullName evidence="3">Ligase-associated DNA damage response exonuclease</fullName>
        <ecNumber evidence="3">3.1.-.-</ecNumber>
    </submittedName>
</protein>
<dbReference type="InterPro" id="IPR026360">
    <property type="entry name" value="Xnuc_lig_assoc"/>
</dbReference>
<feature type="compositionally biased region" description="Basic and acidic residues" evidence="1">
    <location>
        <begin position="361"/>
        <end position="372"/>
    </location>
</feature>
<dbReference type="GO" id="GO:0016874">
    <property type="term" value="F:ligase activity"/>
    <property type="evidence" value="ECO:0007669"/>
    <property type="project" value="UniProtKB-KW"/>
</dbReference>
<evidence type="ECO:0000313" key="3">
    <source>
        <dbReference type="RefSeq" id="WP_139826435.1"/>
    </source>
</evidence>
<keyword evidence="3" id="KW-0436">Ligase</keyword>
<dbReference type="EC" id="3.1.-.-" evidence="3"/>
<keyword evidence="3" id="KW-0378">Hydrolase</keyword>
<dbReference type="NCBIfam" id="TIGR04122">
    <property type="entry name" value="Xnuc_lig_assoc"/>
    <property type="match status" value="1"/>
</dbReference>
<feature type="region of interest" description="Disordered" evidence="1">
    <location>
        <begin position="336"/>
        <end position="386"/>
    </location>
</feature>
<reference evidence="3" key="1">
    <citation type="submission" date="2025-08" db="UniProtKB">
        <authorList>
            <consortium name="RefSeq"/>
        </authorList>
    </citation>
    <scope>IDENTIFICATION</scope>
</reference>